<evidence type="ECO:0000256" key="5">
    <source>
        <dbReference type="ARBA" id="ARBA00022729"/>
    </source>
</evidence>
<name>A0A1D8P6I9_9FLAO</name>
<keyword evidence="6 8" id="KW-0472">Membrane</keyword>
<evidence type="ECO:0000256" key="6">
    <source>
        <dbReference type="ARBA" id="ARBA00023136"/>
    </source>
</evidence>
<dbReference type="AlphaFoldDB" id="A0A1D8P6I9"/>
<dbReference type="PANTHER" id="PTHR30069">
    <property type="entry name" value="TONB-DEPENDENT OUTER MEMBRANE RECEPTOR"/>
    <property type="match status" value="1"/>
</dbReference>
<evidence type="ECO:0000256" key="1">
    <source>
        <dbReference type="ARBA" id="ARBA00004571"/>
    </source>
</evidence>
<dbReference type="Pfam" id="PF07715">
    <property type="entry name" value="Plug"/>
    <property type="match status" value="1"/>
</dbReference>
<dbReference type="InterPro" id="IPR036942">
    <property type="entry name" value="Beta-barrel_TonB_sf"/>
</dbReference>
<comment type="subcellular location">
    <subcellularLocation>
        <location evidence="1 8">Cell outer membrane</location>
        <topology evidence="1 8">Multi-pass membrane protein</topology>
    </subcellularLocation>
</comment>
<keyword evidence="3 8" id="KW-1134">Transmembrane beta strand</keyword>
<keyword evidence="2 8" id="KW-0813">Transport</keyword>
<dbReference type="Pfam" id="PF14905">
    <property type="entry name" value="OMP_b-brl_3"/>
    <property type="match status" value="1"/>
</dbReference>
<keyword evidence="5" id="KW-0732">Signal</keyword>
<proteinExistence type="inferred from homology"/>
<dbReference type="GO" id="GO:0015344">
    <property type="term" value="F:siderophore uptake transmembrane transporter activity"/>
    <property type="evidence" value="ECO:0007669"/>
    <property type="project" value="TreeGrafter"/>
</dbReference>
<evidence type="ECO:0000256" key="3">
    <source>
        <dbReference type="ARBA" id="ARBA00022452"/>
    </source>
</evidence>
<evidence type="ECO:0000256" key="7">
    <source>
        <dbReference type="ARBA" id="ARBA00023237"/>
    </source>
</evidence>
<gene>
    <name evidence="11" type="ORF">LPB138_05595</name>
</gene>
<keyword evidence="11" id="KW-0675">Receptor</keyword>
<dbReference type="STRING" id="1850246.LPB138_05595"/>
<evidence type="ECO:0000259" key="9">
    <source>
        <dbReference type="Pfam" id="PF07715"/>
    </source>
</evidence>
<feature type="domain" description="TonB-dependent receptor plug" evidence="9">
    <location>
        <begin position="51"/>
        <end position="157"/>
    </location>
</feature>
<protein>
    <submittedName>
        <fullName evidence="11">TonB-dependent receptor</fullName>
    </submittedName>
</protein>
<accession>A0A1D8P6I9</accession>
<evidence type="ECO:0000313" key="11">
    <source>
        <dbReference type="EMBL" id="AOW20185.1"/>
    </source>
</evidence>
<dbReference type="EMBL" id="CP017478">
    <property type="protein sequence ID" value="AOW20185.1"/>
    <property type="molecule type" value="Genomic_DNA"/>
</dbReference>
<dbReference type="GO" id="GO:0009279">
    <property type="term" value="C:cell outer membrane"/>
    <property type="evidence" value="ECO:0007669"/>
    <property type="project" value="UniProtKB-SubCell"/>
</dbReference>
<evidence type="ECO:0000259" key="10">
    <source>
        <dbReference type="Pfam" id="PF14905"/>
    </source>
</evidence>
<reference evidence="11 12" key="1">
    <citation type="submission" date="2016-10" db="EMBL/GenBank/DDBJ databases">
        <title>Lutibacter sp. LPB0138, isolated from marine gastropod.</title>
        <authorList>
            <person name="Kim E."/>
            <person name="Yi H."/>
        </authorList>
    </citation>
    <scope>NUCLEOTIDE SEQUENCE [LARGE SCALE GENOMIC DNA]</scope>
    <source>
        <strain evidence="11 12">LPB0138</strain>
    </source>
</reference>
<dbReference type="OrthoDB" id="9764669at2"/>
<dbReference type="RefSeq" id="WP_070236323.1">
    <property type="nucleotide sequence ID" value="NZ_CP017478.1"/>
</dbReference>
<dbReference type="Gene3D" id="2.40.170.20">
    <property type="entry name" value="TonB-dependent receptor, beta-barrel domain"/>
    <property type="match status" value="1"/>
</dbReference>
<evidence type="ECO:0000313" key="12">
    <source>
        <dbReference type="Proteomes" id="UP000176050"/>
    </source>
</evidence>
<evidence type="ECO:0000256" key="8">
    <source>
        <dbReference type="PROSITE-ProRule" id="PRU01360"/>
    </source>
</evidence>
<dbReference type="KEGG" id="lul:LPB138_05595"/>
<dbReference type="PANTHER" id="PTHR30069:SF29">
    <property type="entry name" value="HEMOGLOBIN AND HEMOGLOBIN-HAPTOGLOBIN-BINDING PROTEIN 1-RELATED"/>
    <property type="match status" value="1"/>
</dbReference>
<evidence type="ECO:0000256" key="2">
    <source>
        <dbReference type="ARBA" id="ARBA00022448"/>
    </source>
</evidence>
<dbReference type="InterPro" id="IPR037066">
    <property type="entry name" value="Plug_dom_sf"/>
</dbReference>
<sequence length="716" mass="81849">MKNKITLKLIVTFFIVFVIKAQGQEVMVDTTKVNQIPEVVITGQYNPQSVKKSVFDVKVITRKDIEQQAGNNLADVLNQALNINIIPNASTGKSGVQLFGLDSQYFKILIDNIPVINDEGLGSNTDLTQLNLDDIEQIEIVEGSMGVEYGANAVSGIINIITKKSSKYKWSITPYIQKETIGNEFNMFTKGRHIQSLKVGHNFNSKLYADVLITANDFKGFWNNRKGKDYTENDGLRGYDWLPKQQLTTKGLLNYKSDRFRAFYKFEYFDEEVKRYDSTVRENYNPATETTNPTSSDEIFTSERFYHHLNFLGKIANQVDYNISMSYQQQKRNAEFYNYRIRQEEKFDVNNFEYESRKGYYSRGTFSNFLKSQTFNFQLGYELSSIKGFSSSLAGTYESDNIERTLDSYDFYASSEINLSDRFSIRPGARILLSSQFDTQAAISLGSRYLFKNGLEARVTVGSAPRVPNYDELYTYFVDVNHDVRGNQNLNPEQGLSTFLHVKKTYWSENNDAKLTSKLSAWYIDVKDKIELTIVNETPLAYQYNNIDTYKTWGTSLKNDFKINQINGGLGATFSGFSKVINSSENYNDDYLYSFQLNANLAYTIPKHDLIFSTYFKVNGPQYLFVQKQNENDETVLVRGKQNGYSWLDASIKKSFLNKALQTTFGVRNILNVNTVNTTATEGGAHSGPPSAIQLGYGRSYFIKVLYKFNFGKNEK</sequence>
<keyword evidence="7 8" id="KW-0998">Cell outer membrane</keyword>
<dbReference type="InterPro" id="IPR041700">
    <property type="entry name" value="OMP_b-brl_3"/>
</dbReference>
<dbReference type="InterPro" id="IPR012910">
    <property type="entry name" value="Plug_dom"/>
</dbReference>
<organism evidence="11 12">
    <name type="scientific">Urechidicola croceus</name>
    <dbReference type="NCBI Taxonomy" id="1850246"/>
    <lineage>
        <taxon>Bacteria</taxon>
        <taxon>Pseudomonadati</taxon>
        <taxon>Bacteroidota</taxon>
        <taxon>Flavobacteriia</taxon>
        <taxon>Flavobacteriales</taxon>
        <taxon>Flavobacteriaceae</taxon>
        <taxon>Urechidicola</taxon>
    </lineage>
</organism>
<feature type="domain" description="Outer membrane protein beta-barrel" evidence="10">
    <location>
        <begin position="468"/>
        <end position="682"/>
    </location>
</feature>
<dbReference type="Gene3D" id="2.170.130.10">
    <property type="entry name" value="TonB-dependent receptor, plug domain"/>
    <property type="match status" value="1"/>
</dbReference>
<comment type="similarity">
    <text evidence="8">Belongs to the TonB-dependent receptor family.</text>
</comment>
<keyword evidence="4 8" id="KW-0812">Transmembrane</keyword>
<dbReference type="PROSITE" id="PS52016">
    <property type="entry name" value="TONB_DEPENDENT_REC_3"/>
    <property type="match status" value="1"/>
</dbReference>
<dbReference type="SUPFAM" id="SSF56935">
    <property type="entry name" value="Porins"/>
    <property type="match status" value="1"/>
</dbReference>
<keyword evidence="12" id="KW-1185">Reference proteome</keyword>
<evidence type="ECO:0000256" key="4">
    <source>
        <dbReference type="ARBA" id="ARBA00022692"/>
    </source>
</evidence>
<dbReference type="GO" id="GO:0044718">
    <property type="term" value="P:siderophore transmembrane transport"/>
    <property type="evidence" value="ECO:0007669"/>
    <property type="project" value="TreeGrafter"/>
</dbReference>
<dbReference type="InterPro" id="IPR039426">
    <property type="entry name" value="TonB-dep_rcpt-like"/>
</dbReference>
<dbReference type="Proteomes" id="UP000176050">
    <property type="component" value="Chromosome"/>
</dbReference>